<dbReference type="PANTHER" id="PTHR30461">
    <property type="entry name" value="DNA-INVERTASE FROM LAMBDOID PROPHAGE"/>
    <property type="match status" value="1"/>
</dbReference>
<dbReference type="PROSITE" id="PS51737">
    <property type="entry name" value="RECOMBINASE_DNA_BIND"/>
    <property type="match status" value="1"/>
</dbReference>
<comment type="caution">
    <text evidence="2">The sequence shown here is derived from an EMBL/GenBank/DDBJ whole genome shotgun (WGS) entry which is preliminary data.</text>
</comment>
<organism evidence="2 3">
    <name type="scientific">Caldovatus sediminis</name>
    <dbReference type="NCBI Taxonomy" id="2041189"/>
    <lineage>
        <taxon>Bacteria</taxon>
        <taxon>Pseudomonadati</taxon>
        <taxon>Pseudomonadota</taxon>
        <taxon>Alphaproteobacteria</taxon>
        <taxon>Acetobacterales</taxon>
        <taxon>Roseomonadaceae</taxon>
        <taxon>Caldovatus</taxon>
    </lineage>
</organism>
<dbReference type="EMBL" id="BMKS01000011">
    <property type="protein sequence ID" value="GGG42345.1"/>
    <property type="molecule type" value="Genomic_DNA"/>
</dbReference>
<dbReference type="GO" id="GO:0003677">
    <property type="term" value="F:DNA binding"/>
    <property type="evidence" value="ECO:0007669"/>
    <property type="project" value="InterPro"/>
</dbReference>
<dbReference type="GO" id="GO:0000150">
    <property type="term" value="F:DNA strand exchange activity"/>
    <property type="evidence" value="ECO:0007669"/>
    <property type="project" value="InterPro"/>
</dbReference>
<name>A0A8J3EDF3_9PROT</name>
<dbReference type="InterPro" id="IPR011109">
    <property type="entry name" value="DNA_bind_recombinase_dom"/>
</dbReference>
<protein>
    <recommendedName>
        <fullName evidence="1">Recombinase domain-containing protein</fullName>
    </recommendedName>
</protein>
<dbReference type="Gene3D" id="3.90.1750.20">
    <property type="entry name" value="Putative Large Serine Recombinase, Chain B, Domain 2"/>
    <property type="match status" value="1"/>
</dbReference>
<dbReference type="InterPro" id="IPR038109">
    <property type="entry name" value="DNA_bind_recomb_sf"/>
</dbReference>
<evidence type="ECO:0000259" key="1">
    <source>
        <dbReference type="PROSITE" id="PS51737"/>
    </source>
</evidence>
<gene>
    <name evidence="2" type="ORF">GCM10010964_32270</name>
</gene>
<accession>A0A8J3EDF3</accession>
<evidence type="ECO:0000313" key="2">
    <source>
        <dbReference type="EMBL" id="GGG42345.1"/>
    </source>
</evidence>
<evidence type="ECO:0000313" key="3">
    <source>
        <dbReference type="Proteomes" id="UP000597507"/>
    </source>
</evidence>
<dbReference type="InterPro" id="IPR050639">
    <property type="entry name" value="SSR_resolvase"/>
</dbReference>
<reference evidence="2 3" key="1">
    <citation type="journal article" date="2014" name="Int. J. Syst. Evol. Microbiol.">
        <title>Complete genome sequence of Corynebacterium casei LMG S-19264T (=DSM 44701T), isolated from a smear-ripened cheese.</title>
        <authorList>
            <consortium name="US DOE Joint Genome Institute (JGI-PGF)"/>
            <person name="Walter F."/>
            <person name="Albersmeier A."/>
            <person name="Kalinowski J."/>
            <person name="Ruckert C."/>
        </authorList>
    </citation>
    <scope>NUCLEOTIDE SEQUENCE [LARGE SCALE GENOMIC DNA]</scope>
    <source>
        <strain evidence="2 3">CGMCC 1.16330</strain>
    </source>
</reference>
<dbReference type="Pfam" id="PF07508">
    <property type="entry name" value="Recombinase"/>
    <property type="match status" value="1"/>
</dbReference>
<proteinExistence type="predicted"/>
<dbReference type="PANTHER" id="PTHR30461:SF23">
    <property type="entry name" value="DNA RECOMBINASE-RELATED"/>
    <property type="match status" value="1"/>
</dbReference>
<sequence>MRVFAGQCRLIELGFRQGGPAGYGLRRRLVDGAGAPKGDLSRGEQKSIQTDRVVLVPGPPEEVETVRWIYRAFVEEGRPEREIADILNGRGIRTDLGRPWTRGTVHQVLINEKYAGDNVWNRVSCKLQGARVRNGRDMWVRRDGAFEAVVDRLLFDAAQVIIHERSRRLTNEEMLEALRRLLARRGYLSGLVIDEAEDTPSSGAYQSRFGSLLRAYQLVGFTPDRDYRYIEVNRALRALHPGIVAEAVEGIRRAGGEVVQDPATDLLTVNGEFTASVVLARCQQTAAGSLRWHIRMDTGLAPDITVAIRMAPGNDAVRDYCLLPRRDASLPRLRLGEVNGLLLDAFRFDGLDALFDLAARTDILEAS</sequence>
<feature type="domain" description="Recombinase" evidence="1">
    <location>
        <begin position="36"/>
        <end position="168"/>
    </location>
</feature>
<dbReference type="Proteomes" id="UP000597507">
    <property type="component" value="Unassembled WGS sequence"/>
</dbReference>
<keyword evidence="3" id="KW-1185">Reference proteome</keyword>
<dbReference type="AlphaFoldDB" id="A0A8J3EDF3"/>
<dbReference type="RefSeq" id="WP_308421500.1">
    <property type="nucleotide sequence ID" value="NZ_BMKS01000011.1"/>
</dbReference>